<feature type="non-terminal residue" evidence="1">
    <location>
        <position position="774"/>
    </location>
</feature>
<sequence>MASSPQQPAQLPPSQLPHQLPPVRDSLPGQAPSVGFPQSLDLRSGSQTPAKSVKKRPVASDFDSLDSERPTPVAKRPFGQSRLQSYEDPVIISVSDDEEEEGDEDNKVEPTEADLVDVEMHTPSAKQTTAPNSSALPGFPQQAVPYQPGISGSALNTPSSQTTTVPLTGLELKIAALKRQIEEKQKGKLRDKVDDTSRPQTPGSPLPALQPQPVSEPALQLADPRVDIASSVPLSENSENRPKGSLATKPDAVVTAAAPAIVTANALPRNTGRRAEIRSRLEQKKIEDAAREARLKELRNQMEELEREQAQRGAEEQRLTEELEALGVDTEGMDLEEMQEKMDEVEQQMADDSADVLPENAVHTHGTLPAPNVNEVDLAPVPRSVIHRSLSPLTPSIESSSESGEINVGSEESVTEDNAVRDTTALKPDDDSDQAIAEPDFQASEYTAEKQPDVDLDPMEEEAGGVAITASEDALQPLEPVEVSMEEHGVAQPPIVTQPAERHSETTGTDDTDHGAAETTDEDRDFVDDKMDISDDDSVQGDVVGTAQTDPQEHIAPYAVGSIPGLGAGFAAFATPDAVASETATDTPRVPSGMNVTDQAMDEDSSDFYASDNAAHEVTSGHAAGDQHGLRHNGMSTSTPGMTSQEEGEIDDDSDEDAYEPPDVGEPQPELQVNESVDDVEDTLESPAVTGVHLERRVAVPAVPEGIVERTDSTMSIEGMDDADSEPMAESSTDEHEDETDGGDEDEYEPSDAVPTASLFIEDAPLPLPLNLLP</sequence>
<gene>
    <name evidence="1" type="ORF">LTS18_007616</name>
</gene>
<keyword evidence="2" id="KW-1185">Reference proteome</keyword>
<comment type="caution">
    <text evidence="1">The sequence shown here is derived from an EMBL/GenBank/DDBJ whole genome shotgun (WGS) entry which is preliminary data.</text>
</comment>
<reference evidence="1" key="1">
    <citation type="submission" date="2024-09" db="EMBL/GenBank/DDBJ databases">
        <title>Black Yeasts Isolated from many extreme environments.</title>
        <authorList>
            <person name="Coleine C."/>
            <person name="Stajich J.E."/>
            <person name="Selbmann L."/>
        </authorList>
    </citation>
    <scope>NUCLEOTIDE SEQUENCE</scope>
    <source>
        <strain evidence="1">CCFEE 5737</strain>
    </source>
</reference>
<accession>A0ACC3D2G7</accession>
<protein>
    <submittedName>
        <fullName evidence="1">Uncharacterized protein</fullName>
    </submittedName>
</protein>
<evidence type="ECO:0000313" key="2">
    <source>
        <dbReference type="Proteomes" id="UP001186974"/>
    </source>
</evidence>
<organism evidence="1 2">
    <name type="scientific">Coniosporium uncinatum</name>
    <dbReference type="NCBI Taxonomy" id="93489"/>
    <lineage>
        <taxon>Eukaryota</taxon>
        <taxon>Fungi</taxon>
        <taxon>Dikarya</taxon>
        <taxon>Ascomycota</taxon>
        <taxon>Pezizomycotina</taxon>
        <taxon>Dothideomycetes</taxon>
        <taxon>Dothideomycetes incertae sedis</taxon>
        <taxon>Coniosporium</taxon>
    </lineage>
</organism>
<dbReference type="Proteomes" id="UP001186974">
    <property type="component" value="Unassembled WGS sequence"/>
</dbReference>
<name>A0ACC3D2G7_9PEZI</name>
<dbReference type="EMBL" id="JAWDJW010008265">
    <property type="protein sequence ID" value="KAK3060821.1"/>
    <property type="molecule type" value="Genomic_DNA"/>
</dbReference>
<proteinExistence type="predicted"/>
<evidence type="ECO:0000313" key="1">
    <source>
        <dbReference type="EMBL" id="KAK3060821.1"/>
    </source>
</evidence>